<feature type="domain" description="Sulfatase-modifying factor enzyme-like" evidence="2">
    <location>
        <begin position="1050"/>
        <end position="1315"/>
    </location>
</feature>
<reference evidence="4" key="1">
    <citation type="submission" date="2009-12" db="EMBL/GenBank/DDBJ databases">
        <title>Complete sequence of Treponema primitia strain ZAS-2.</title>
        <authorList>
            <person name="Tetu S.G."/>
            <person name="Matson E."/>
            <person name="Ren Q."/>
            <person name="Seshadri R."/>
            <person name="Elbourne L."/>
            <person name="Hassan K.A."/>
            <person name="Durkin A."/>
            <person name="Radune D."/>
            <person name="Mohamoud Y."/>
            <person name="Shay R."/>
            <person name="Jin S."/>
            <person name="Zhang X."/>
            <person name="Lucey K."/>
            <person name="Ballor N.R."/>
            <person name="Ottesen E."/>
            <person name="Rosenthal R."/>
            <person name="Allen A."/>
            <person name="Leadbetter J.R."/>
            <person name="Paulsen I.T."/>
        </authorList>
    </citation>
    <scope>NUCLEOTIDE SEQUENCE [LARGE SCALE GENOMIC DNA]</scope>
    <source>
        <strain evidence="4">ATCC BAA-887 / DSM 12427 / ZAS-2</strain>
    </source>
</reference>
<dbReference type="InterPro" id="IPR016187">
    <property type="entry name" value="CTDL_fold"/>
</dbReference>
<dbReference type="EMBL" id="CP001843">
    <property type="protein sequence ID" value="AEF86402.1"/>
    <property type="molecule type" value="Genomic_DNA"/>
</dbReference>
<evidence type="ECO:0000313" key="4">
    <source>
        <dbReference type="Proteomes" id="UP000009223"/>
    </source>
</evidence>
<dbReference type="RefSeq" id="WP_015706411.1">
    <property type="nucleotide sequence ID" value="NC_015578.1"/>
</dbReference>
<dbReference type="PANTHER" id="PTHR23150:SF19">
    <property type="entry name" value="FORMYLGLYCINE-GENERATING ENZYME"/>
    <property type="match status" value="1"/>
</dbReference>
<protein>
    <submittedName>
        <fullName evidence="3">Probable extracellular nuclease</fullName>
    </submittedName>
</protein>
<gene>
    <name evidence="3" type="ordered locus">TREPR_0045</name>
</gene>
<dbReference type="HOGENOM" id="CLU_260096_0_0_12"/>
<dbReference type="InterPro" id="IPR006626">
    <property type="entry name" value="PbH1"/>
</dbReference>
<accession>F5YNE3</accession>
<keyword evidence="4" id="KW-1185">Reference proteome</keyword>
<dbReference type="eggNOG" id="COG2931">
    <property type="taxonomic scope" value="Bacteria"/>
</dbReference>
<evidence type="ECO:0000259" key="2">
    <source>
        <dbReference type="Pfam" id="PF03781"/>
    </source>
</evidence>
<reference evidence="3 4" key="2">
    <citation type="journal article" date="2011" name="ISME J.">
        <title>RNA-seq reveals cooperative metabolic interactions between two termite-gut spirochete species in co-culture.</title>
        <authorList>
            <person name="Rosenthal A.Z."/>
            <person name="Matson E.G."/>
            <person name="Eldar A."/>
            <person name="Leadbetter J.R."/>
        </authorList>
    </citation>
    <scope>NUCLEOTIDE SEQUENCE [LARGE SCALE GENOMIC DNA]</scope>
    <source>
        <strain evidence="4">ATCC BAA-887 / DSM 12427 / ZAS-2</strain>
    </source>
</reference>
<dbReference type="Pfam" id="PF03781">
    <property type="entry name" value="FGE-sulfatase"/>
    <property type="match status" value="1"/>
</dbReference>
<name>F5YNE3_TREPZ</name>
<dbReference type="SUPFAM" id="SSF51126">
    <property type="entry name" value="Pectin lyase-like"/>
    <property type="match status" value="2"/>
</dbReference>
<proteinExistence type="predicted"/>
<dbReference type="Proteomes" id="UP000009223">
    <property type="component" value="Chromosome"/>
</dbReference>
<dbReference type="OrthoDB" id="359253at2"/>
<dbReference type="STRING" id="545694.TREPR_0045"/>
<dbReference type="PROSITE" id="PS51257">
    <property type="entry name" value="PROKAR_LIPOPROTEIN"/>
    <property type="match status" value="1"/>
</dbReference>
<dbReference type="SUPFAM" id="SSF56436">
    <property type="entry name" value="C-type lectin-like"/>
    <property type="match status" value="1"/>
</dbReference>
<feature type="region of interest" description="Disordered" evidence="1">
    <location>
        <begin position="1110"/>
        <end position="1130"/>
    </location>
</feature>
<evidence type="ECO:0000313" key="3">
    <source>
        <dbReference type="EMBL" id="AEF86402.1"/>
    </source>
</evidence>
<dbReference type="InterPro" id="IPR012332">
    <property type="entry name" value="Autotransporter_pectin_lyase_C"/>
</dbReference>
<dbReference type="SMART" id="SM00710">
    <property type="entry name" value="PbH1"/>
    <property type="match status" value="12"/>
</dbReference>
<dbReference type="Gene3D" id="3.90.1580.10">
    <property type="entry name" value="paralog of FGE (formylglycine-generating enzyme)"/>
    <property type="match status" value="1"/>
</dbReference>
<dbReference type="Gene3D" id="2.160.20.20">
    <property type="match status" value="1"/>
</dbReference>
<feature type="compositionally biased region" description="Polar residues" evidence="1">
    <location>
        <begin position="1110"/>
        <end position="1121"/>
    </location>
</feature>
<dbReference type="InterPro" id="IPR011050">
    <property type="entry name" value="Pectin_lyase_fold/virulence"/>
</dbReference>
<dbReference type="KEGG" id="tpi:TREPR_0045"/>
<sequence>MATKKRVPIITVLFAALLAAMLISCQNSLLEAPDSPENPGTVIIQIGYPAVRTAVPDISSAAGLGLNYKIVIADATGSGKIYGKAEGPGNTITVILDELPAAGNYAQVSAEGYQGETLMFRGISESLPGANLKSRPVSITLTPVMEGTGSVNLTVQFPGSAAYSVARVEAALYLPGIGYPDDAPFSSQSFTPGDSLDLISEGGGLEGNKIFQISFTAQDVPAGNAILSLRFYNGEGILIKTFEDLGIQICKNLETKTWIIAGREEAILMLSKDDFLSSDTDLAKVSIQYNGAFLLANVDDLVPGDPPASLPLTFESDQYYYSIADYIYTSSTSFNLYVTLKNPGQTLKVSLNGLPQAPASSIPSEYYRFYFPPKDRKLNQILLTVTTMDGLHSRSYTIDCIQAGPGTEQQTMFFVSQGGLDTNGGTSREDGFASVQHALEVIHAVSTSSWPQMLSPGTGPEPALIIVSGMISYTAGTVGNKGMIDTKGIIYTDEYLNLPPIILQGNPQYPGTIDAGGNKRVLYIDGSTSVNITLKENLTLTNGNAVSDNGIGGGVYVAGGGLYTHRFTMDGGIIGRSGDVKNTAANGGGVAVDSGSFFIMNGGTISGNTAGTGCGVYTMGSFTMNGGTISGNTAGIGLGSGTGGGVSVVGGSFAMSGGTISGNKATGVSNNTGGGVYVGSGSFTMSGGTVSGNTADKGGGVFLANASSFILYGGTVSGNTAATGLGSGGGVYNYQGNFTMSGGNISGNKATGASNNTGGGIYNDQGNFTMSGGTISGNEAGSGGGIYSTGIGSISTMTGGEISGNTASGLGGGVVLYDAFNLSGGKIAGNTALHGGGLAVETGAFTMEGGSVSGNTAGGEGGGVRSSTAGTFTLKRGTVSGNTADKGGGVDVNDTGIFNMDGGSVSGNTATGGEGGGVRYTGSGTFTLKGGTISENTATTGSGVYHNGNTFYLSDKGIVAENNDVYLATGKTITINDYLSTYFRWSAVVARLTPANYENFTNPLLSSSLTFFQAYTALFTITPPPGDENTDKYYIGDLGNLSKIRKAPLNQFVRINGGTVTANIGEAQGPFANASPTTPVTVKTFMMGTTEVSYELWWTVMQRSDPGYNFGTNYQEGSRSGASKRDPTSRRYEPVTNISWADALVWCNAYSELTGRMPAYRYSETYSVDIRKRGQTVQSSSTVSSPSDVVLNAYYNGYRLPTEAEWEYAARGGLGAASWNYDWPGASLVADLAWYAANAGYTHPVAQKTANSLGLYDMAGNVAEWCWDGYTGSSDDNRVLRGGYYNSTADGLKVSARDSDHFKTTPPTNTGLRVVYTP</sequence>
<dbReference type="GO" id="GO:0120147">
    <property type="term" value="F:formylglycine-generating oxidase activity"/>
    <property type="evidence" value="ECO:0007669"/>
    <property type="project" value="TreeGrafter"/>
</dbReference>
<evidence type="ECO:0000256" key="1">
    <source>
        <dbReference type="SAM" id="MobiDB-lite"/>
    </source>
</evidence>
<dbReference type="InterPro" id="IPR042095">
    <property type="entry name" value="SUMF_sf"/>
</dbReference>
<organism evidence="3 4">
    <name type="scientific">Treponema primitia (strain ATCC BAA-887 / DSM 12427 / ZAS-2)</name>
    <dbReference type="NCBI Taxonomy" id="545694"/>
    <lineage>
        <taxon>Bacteria</taxon>
        <taxon>Pseudomonadati</taxon>
        <taxon>Spirochaetota</taxon>
        <taxon>Spirochaetia</taxon>
        <taxon>Spirochaetales</taxon>
        <taxon>Treponemataceae</taxon>
        <taxon>Treponema</taxon>
    </lineage>
</organism>
<dbReference type="PANTHER" id="PTHR23150">
    <property type="entry name" value="SULFATASE MODIFYING FACTOR 1, 2"/>
    <property type="match status" value="1"/>
</dbReference>
<dbReference type="eggNOG" id="COG1262">
    <property type="taxonomic scope" value="Bacteria"/>
</dbReference>
<dbReference type="InterPro" id="IPR051043">
    <property type="entry name" value="Sulfatase_Mod_Factor_Kinase"/>
</dbReference>
<dbReference type="InterPro" id="IPR005532">
    <property type="entry name" value="SUMF_dom"/>
</dbReference>